<organism evidence="7 8">
    <name type="scientific">Comamonas testosteroni (strain DSM 14576 / KF-1)</name>
    <name type="common">Pseudomonas testosteroni</name>
    <dbReference type="NCBI Taxonomy" id="399795"/>
    <lineage>
        <taxon>Bacteria</taxon>
        <taxon>Pseudomonadati</taxon>
        <taxon>Pseudomonadota</taxon>
        <taxon>Betaproteobacteria</taxon>
        <taxon>Burkholderiales</taxon>
        <taxon>Comamonadaceae</taxon>
        <taxon>Comamonas</taxon>
    </lineage>
</organism>
<accession>B7WRM9</accession>
<keyword evidence="3 7" id="KW-0489">Methyltransferase</keyword>
<dbReference type="GO" id="GO:0043565">
    <property type="term" value="F:sequence-specific DNA binding"/>
    <property type="evidence" value="ECO:0007669"/>
    <property type="project" value="TreeGrafter"/>
</dbReference>
<evidence type="ECO:0000256" key="1">
    <source>
        <dbReference type="ARBA" id="ARBA00006594"/>
    </source>
</evidence>
<dbReference type="EMBL" id="AAUJ02000001">
    <property type="protein sequence ID" value="EED67214.1"/>
    <property type="molecule type" value="Genomic_DNA"/>
</dbReference>
<dbReference type="SUPFAM" id="SSF53335">
    <property type="entry name" value="S-adenosyl-L-methionine-dependent methyltransferases"/>
    <property type="match status" value="1"/>
</dbReference>
<comment type="catalytic activity">
    <reaction evidence="6">
        <text>a 2'-deoxyadenosine in DNA + S-adenosyl-L-methionine = an N(6)-methyl-2'-deoxyadenosine in DNA + S-adenosyl-L-homocysteine + H(+)</text>
        <dbReference type="Rhea" id="RHEA:15197"/>
        <dbReference type="Rhea" id="RHEA-COMP:12418"/>
        <dbReference type="Rhea" id="RHEA-COMP:12419"/>
        <dbReference type="ChEBI" id="CHEBI:15378"/>
        <dbReference type="ChEBI" id="CHEBI:57856"/>
        <dbReference type="ChEBI" id="CHEBI:59789"/>
        <dbReference type="ChEBI" id="CHEBI:90615"/>
        <dbReference type="ChEBI" id="CHEBI:90616"/>
        <dbReference type="EC" id="2.1.1.72"/>
    </reaction>
</comment>
<evidence type="ECO:0000256" key="5">
    <source>
        <dbReference type="ARBA" id="ARBA00022691"/>
    </source>
</evidence>
<evidence type="ECO:0000313" key="7">
    <source>
        <dbReference type="EMBL" id="EED67214.1"/>
    </source>
</evidence>
<dbReference type="AlphaFoldDB" id="B7WRM9"/>
<dbReference type="Proteomes" id="UP000003039">
    <property type="component" value="Unassembled WGS sequence"/>
</dbReference>
<dbReference type="GO" id="GO:0009307">
    <property type="term" value="P:DNA restriction-modification system"/>
    <property type="evidence" value="ECO:0007669"/>
    <property type="project" value="InterPro"/>
</dbReference>
<protein>
    <recommendedName>
        <fullName evidence="2">site-specific DNA-methyltransferase (adenine-specific)</fullName>
        <ecNumber evidence="2">2.1.1.72</ecNumber>
    </recommendedName>
</protein>
<comment type="similarity">
    <text evidence="1">Belongs to the N(4)/N(6)-methyltransferase family.</text>
</comment>
<dbReference type="eggNOG" id="COG0338">
    <property type="taxonomic scope" value="Bacteria"/>
</dbReference>
<evidence type="ECO:0000256" key="3">
    <source>
        <dbReference type="ARBA" id="ARBA00022603"/>
    </source>
</evidence>
<name>B7WRM9_COMTK</name>
<evidence type="ECO:0000256" key="4">
    <source>
        <dbReference type="ARBA" id="ARBA00022679"/>
    </source>
</evidence>
<dbReference type="InterPro" id="IPR023095">
    <property type="entry name" value="Ade_MeTrfase_dom_2"/>
</dbReference>
<evidence type="ECO:0000256" key="6">
    <source>
        <dbReference type="ARBA" id="ARBA00047942"/>
    </source>
</evidence>
<dbReference type="PANTHER" id="PTHR30481">
    <property type="entry name" value="DNA ADENINE METHYLASE"/>
    <property type="match status" value="1"/>
</dbReference>
<dbReference type="Gene3D" id="3.40.50.150">
    <property type="entry name" value="Vaccinia Virus protein VP39"/>
    <property type="match status" value="1"/>
</dbReference>
<evidence type="ECO:0000313" key="8">
    <source>
        <dbReference type="Proteomes" id="UP000003039"/>
    </source>
</evidence>
<dbReference type="GO" id="GO:0006298">
    <property type="term" value="P:mismatch repair"/>
    <property type="evidence" value="ECO:0007669"/>
    <property type="project" value="TreeGrafter"/>
</dbReference>
<dbReference type="GO" id="GO:1904047">
    <property type="term" value="F:S-adenosyl-L-methionine binding"/>
    <property type="evidence" value="ECO:0007669"/>
    <property type="project" value="TreeGrafter"/>
</dbReference>
<dbReference type="GO" id="GO:0032259">
    <property type="term" value="P:methylation"/>
    <property type="evidence" value="ECO:0007669"/>
    <property type="project" value="UniProtKB-KW"/>
</dbReference>
<dbReference type="PANTHER" id="PTHR30481:SF2">
    <property type="entry name" value="SITE-SPECIFIC DNA-METHYLTRANSFERASE (ADENINE-SPECIFIC)"/>
    <property type="match status" value="1"/>
</dbReference>
<gene>
    <name evidence="7" type="ORF">CtesDRAFT_PD2160</name>
</gene>
<dbReference type="Pfam" id="PF02086">
    <property type="entry name" value="MethyltransfD12"/>
    <property type="match status" value="1"/>
</dbReference>
<dbReference type="REBASE" id="61121">
    <property type="entry name" value="M.CteKF1ORF2160P"/>
</dbReference>
<sequence>MRGYVDHIVINDADPVVNAFWCAATQQTEDLVAKIKSTPVNMDTWAKQKEVLDAPENFDLVEIGFATFFLNRTNRSGILSAGVIGGKAQEGNWKLDARYNIEELSARITKIGEMSKHITVYGMDALDFLKDIAPTFPQKCLVNLDPPYYVKGSLLYRNHYQPEDHAAIAECVEQADYPVLVTYDDCPEIRALYQSVESVNFSLYYSTHLARPKASEVMFYKNLELPFDPAMTRRNQLRQQALTNGATLSQSVFTNW</sequence>
<dbReference type="EC" id="2.1.1.72" evidence="2"/>
<proteinExistence type="inferred from homology"/>
<evidence type="ECO:0000256" key="2">
    <source>
        <dbReference type="ARBA" id="ARBA00011900"/>
    </source>
</evidence>
<keyword evidence="5" id="KW-0949">S-adenosyl-L-methionine</keyword>
<reference evidence="7 8" key="1">
    <citation type="journal article" date="2004" name="Appl. Environ. Microbiol.">
        <title>Mineralization of individual congeners of linear alkylbenzenesulfonate by defined pairs of heterotrophic bacteria.</title>
        <authorList>
            <person name="Schleheck D."/>
            <person name="Knepper T.P."/>
            <person name="Fischer K."/>
            <person name="Cook A.M."/>
        </authorList>
    </citation>
    <scope>NUCLEOTIDE SEQUENCE [LARGE SCALE GENOMIC DNA]</scope>
    <source>
        <strain evidence="8">DSM 14576 / KF-1</strain>
    </source>
</reference>
<keyword evidence="4 7" id="KW-0808">Transferase</keyword>
<dbReference type="Gene3D" id="1.10.1020.10">
    <property type="entry name" value="Adenine-specific Methyltransferase, Domain 2"/>
    <property type="match status" value="1"/>
</dbReference>
<comment type="caution">
    <text evidence="7">The sequence shown here is derived from an EMBL/GenBank/DDBJ whole genome shotgun (WGS) entry which is preliminary data.</text>
</comment>
<dbReference type="InterPro" id="IPR029063">
    <property type="entry name" value="SAM-dependent_MTases_sf"/>
</dbReference>
<dbReference type="GO" id="GO:0009007">
    <property type="term" value="F:site-specific DNA-methyltransferase (adenine-specific) activity"/>
    <property type="evidence" value="ECO:0007669"/>
    <property type="project" value="UniProtKB-EC"/>
</dbReference>
<dbReference type="InterPro" id="IPR012327">
    <property type="entry name" value="MeTrfase_D12"/>
</dbReference>